<keyword evidence="1" id="KW-0812">Transmembrane</keyword>
<evidence type="ECO:0000256" key="1">
    <source>
        <dbReference type="SAM" id="Phobius"/>
    </source>
</evidence>
<evidence type="ECO:0000313" key="2">
    <source>
        <dbReference type="EMBL" id="AUW93363.1"/>
    </source>
</evidence>
<proteinExistence type="predicted"/>
<organism evidence="2 3">
    <name type="scientific">Sulfobacillus thermotolerans</name>
    <dbReference type="NCBI Taxonomy" id="338644"/>
    <lineage>
        <taxon>Bacteria</taxon>
        <taxon>Bacillati</taxon>
        <taxon>Bacillota</taxon>
        <taxon>Clostridia</taxon>
        <taxon>Eubacteriales</taxon>
        <taxon>Clostridiales Family XVII. Incertae Sedis</taxon>
        <taxon>Sulfobacillus</taxon>
    </lineage>
</organism>
<sequence length="329" mass="36782">MTDVIITYQQTLEDVLIFLFFGIGAKVIMLFVFQSKKPVVPVGRTRLWYGLGLFWFLSAILQIWPTMAIASLQALKPHPLLWNLASYWARHTVANTIWSIIIQLILGILLLTERENLTGRIALGVSAIWSLFLWSAGESWGGLTHRSASLVLGSPGAGILAFAASAALLMPVSSWRNHQVPRILSRGLIGIWSIGTIWQVIHFNSYNAWSPIWIPYIDKAQPTVTLLMRHSAQLIIHSQPLLFNMILSALMAFAVILMLRQRYDGLFWGIILIDLLLFWWIGQGFGLRPAYGANLNAAPLLFLLIWSIASTAAKTHPEQYVVEQPAASA</sequence>
<feature type="transmembrane region" description="Helical" evidence="1">
    <location>
        <begin position="183"/>
        <end position="201"/>
    </location>
</feature>
<feature type="transmembrane region" description="Helical" evidence="1">
    <location>
        <begin position="47"/>
        <end position="72"/>
    </location>
</feature>
<feature type="transmembrane region" description="Helical" evidence="1">
    <location>
        <begin position="117"/>
        <end position="136"/>
    </location>
</feature>
<feature type="transmembrane region" description="Helical" evidence="1">
    <location>
        <begin position="15"/>
        <end position="35"/>
    </location>
</feature>
<protein>
    <submittedName>
        <fullName evidence="2">Uncharacterized protein</fullName>
    </submittedName>
</protein>
<keyword evidence="1" id="KW-1133">Transmembrane helix</keyword>
<evidence type="ECO:0000313" key="3">
    <source>
        <dbReference type="Proteomes" id="UP000325292"/>
    </source>
</evidence>
<keyword evidence="3" id="KW-1185">Reference proteome</keyword>
<dbReference type="Proteomes" id="UP000325292">
    <property type="component" value="Chromosome"/>
</dbReference>
<feature type="transmembrane region" description="Helical" evidence="1">
    <location>
        <begin position="266"/>
        <end position="285"/>
    </location>
</feature>
<name>A0ABM6RPS0_9FIRM</name>
<feature type="transmembrane region" description="Helical" evidence="1">
    <location>
        <begin position="241"/>
        <end position="259"/>
    </location>
</feature>
<keyword evidence="1" id="KW-0472">Membrane</keyword>
<dbReference type="EMBL" id="CP019454">
    <property type="protein sequence ID" value="AUW93363.1"/>
    <property type="molecule type" value="Genomic_DNA"/>
</dbReference>
<feature type="transmembrane region" description="Helical" evidence="1">
    <location>
        <begin position="291"/>
        <end position="309"/>
    </location>
</feature>
<feature type="transmembrane region" description="Helical" evidence="1">
    <location>
        <begin position="92"/>
        <end position="110"/>
    </location>
</feature>
<gene>
    <name evidence="2" type="ORF">BXT84_04840</name>
</gene>
<reference evidence="2 3" key="1">
    <citation type="journal article" date="2019" name="Sci. Rep.">
        <title>Sulfobacillus thermotolerans: new insights into resistance and metabolic capacities of acidophilic chemolithotrophs.</title>
        <authorList>
            <person name="Panyushkina A.E."/>
            <person name="Babenko V.V."/>
            <person name="Nikitina A.S."/>
            <person name="Selezneva O.V."/>
            <person name="Tsaplina I.A."/>
            <person name="Letarova M.A."/>
            <person name="Kostryukova E.S."/>
            <person name="Letarov A.V."/>
        </authorList>
    </citation>
    <scope>NUCLEOTIDE SEQUENCE [LARGE SCALE GENOMIC DNA]</scope>
    <source>
        <strain evidence="2 3">Kr1</strain>
    </source>
</reference>
<accession>A0ABM6RPS0</accession>
<feature type="transmembrane region" description="Helical" evidence="1">
    <location>
        <begin position="148"/>
        <end position="171"/>
    </location>
</feature>